<keyword evidence="2" id="KW-1185">Reference proteome</keyword>
<dbReference type="GO" id="GO:0016787">
    <property type="term" value="F:hydrolase activity"/>
    <property type="evidence" value="ECO:0007669"/>
    <property type="project" value="UniProtKB-KW"/>
</dbReference>
<organism evidence="1 2">
    <name type="scientific">Microcella humidisoli</name>
    <dbReference type="NCBI Taxonomy" id="2963406"/>
    <lineage>
        <taxon>Bacteria</taxon>
        <taxon>Bacillati</taxon>
        <taxon>Actinomycetota</taxon>
        <taxon>Actinomycetes</taxon>
        <taxon>Micrococcales</taxon>
        <taxon>Microbacteriaceae</taxon>
        <taxon>Microcella</taxon>
    </lineage>
</organism>
<name>A0ABY5FTR9_9MICO</name>
<keyword evidence="1" id="KW-0378">Hydrolase</keyword>
<evidence type="ECO:0000313" key="2">
    <source>
        <dbReference type="Proteomes" id="UP001060039"/>
    </source>
</evidence>
<dbReference type="Pfam" id="PF07722">
    <property type="entry name" value="Peptidase_C26"/>
    <property type="match status" value="1"/>
</dbReference>
<proteinExistence type="predicted"/>
<dbReference type="PANTHER" id="PTHR43235:SF1">
    <property type="entry name" value="GLUTAMINE AMIDOTRANSFERASE PB2B2.05-RELATED"/>
    <property type="match status" value="1"/>
</dbReference>
<dbReference type="Gene3D" id="3.40.50.880">
    <property type="match status" value="1"/>
</dbReference>
<dbReference type="InterPro" id="IPR044668">
    <property type="entry name" value="PuuD-like"/>
</dbReference>
<dbReference type="PROSITE" id="PS51273">
    <property type="entry name" value="GATASE_TYPE_1"/>
    <property type="match status" value="1"/>
</dbReference>
<evidence type="ECO:0000313" key="1">
    <source>
        <dbReference type="EMBL" id="UTT61694.1"/>
    </source>
</evidence>
<gene>
    <name evidence="1" type="ORF">NNL39_08350</name>
</gene>
<dbReference type="RefSeq" id="WP_255158795.1">
    <property type="nucleotide sequence ID" value="NZ_CP101497.1"/>
</dbReference>
<accession>A0ABY5FTR9</accession>
<dbReference type="InterPro" id="IPR011697">
    <property type="entry name" value="Peptidase_C26"/>
</dbReference>
<reference evidence="1" key="1">
    <citation type="submission" date="2022-07" db="EMBL/GenBank/DDBJ databases">
        <title>Taxonomic analysis of Microcella humidisoli nov. sp., isolated from riverside soil.</title>
        <authorList>
            <person name="Molina K.M."/>
            <person name="Kim S.B."/>
        </authorList>
    </citation>
    <scope>NUCLEOTIDE SEQUENCE</scope>
    <source>
        <strain evidence="1">MMS21-STM10</strain>
    </source>
</reference>
<dbReference type="InterPro" id="IPR029062">
    <property type="entry name" value="Class_I_gatase-like"/>
</dbReference>
<sequence>MASNGSDAGAGAAPRPVIGLTTYLEQTQCGVWDVPAAFLPKVYFDAVARGGGLAVLIPPQPIDAAGADAILDGLDGLIITGGKDVDSRRYGQEPHPTNDTPRLDRDALEDALLARAIARDLPFLGICRGMQVLNTALGGSLIQHLPDAIGSTRYNAGGGVFTPNPAITVPGTRTAELLGDRVTVQSYHHQALDAVAPGLTVSARGDDGVIQAVDVDAMTFGIAVQWHPEETAAEDARLFAGLVEAAHEYRQNRKARA</sequence>
<dbReference type="SUPFAM" id="SSF52317">
    <property type="entry name" value="Class I glutamine amidotransferase-like"/>
    <property type="match status" value="1"/>
</dbReference>
<dbReference type="CDD" id="cd01745">
    <property type="entry name" value="GATase1_2"/>
    <property type="match status" value="1"/>
</dbReference>
<protein>
    <submittedName>
        <fullName evidence="1">Gamma-glutamyl-gamma-aminobutyrate hydrolase family protein</fullName>
    </submittedName>
</protein>
<dbReference type="EMBL" id="CP101497">
    <property type="protein sequence ID" value="UTT61694.1"/>
    <property type="molecule type" value="Genomic_DNA"/>
</dbReference>
<dbReference type="Proteomes" id="UP001060039">
    <property type="component" value="Chromosome"/>
</dbReference>
<dbReference type="PANTHER" id="PTHR43235">
    <property type="entry name" value="GLUTAMINE AMIDOTRANSFERASE PB2B2.05-RELATED"/>
    <property type="match status" value="1"/>
</dbReference>